<evidence type="ECO:0000256" key="1">
    <source>
        <dbReference type="ARBA" id="ARBA00022679"/>
    </source>
</evidence>
<keyword evidence="3" id="KW-1185">Reference proteome</keyword>
<organism evidence="2 3">
    <name type="scientific">Microbacterium memoriense</name>
    <dbReference type="NCBI Taxonomy" id="2978350"/>
    <lineage>
        <taxon>Bacteria</taxon>
        <taxon>Bacillati</taxon>
        <taxon>Actinomycetota</taxon>
        <taxon>Actinomycetes</taxon>
        <taxon>Micrococcales</taxon>
        <taxon>Microbacteriaceae</taxon>
        <taxon>Microbacterium</taxon>
    </lineage>
</organism>
<dbReference type="SUPFAM" id="SSF53756">
    <property type="entry name" value="UDP-Glycosyltransferase/glycogen phosphorylase"/>
    <property type="match status" value="1"/>
</dbReference>
<reference evidence="2 3" key="1">
    <citation type="journal article" date="2024" name="Int. J. Syst. Evol. Microbiol.">
        <title>Microbacterium memoriense sp. nov., a member of the Actinomycetota from marine beach sediment of the north coast of Portugal.</title>
        <authorList>
            <person name="Santos J.D.N.D."/>
            <person name="Klimek D."/>
            <person name="Calusinska M."/>
            <person name="Lobo-da-Cunha A."/>
            <person name="Catita J."/>
            <person name="Goncalves H."/>
            <person name="Gonzalez I."/>
            <person name="Lage O.M."/>
        </authorList>
    </citation>
    <scope>NUCLEOTIDE SEQUENCE [LARGE SCALE GENOMIC DNA]</scope>
    <source>
        <strain evidence="2 3">PMIC_1C1B</strain>
    </source>
</reference>
<accession>A0ABT2PB50</accession>
<dbReference type="Pfam" id="PF13692">
    <property type="entry name" value="Glyco_trans_1_4"/>
    <property type="match status" value="1"/>
</dbReference>
<evidence type="ECO:0000313" key="2">
    <source>
        <dbReference type="EMBL" id="MCT9001816.1"/>
    </source>
</evidence>
<comment type="caution">
    <text evidence="2">The sequence shown here is derived from an EMBL/GenBank/DDBJ whole genome shotgun (WGS) entry which is preliminary data.</text>
</comment>
<dbReference type="Gene3D" id="3.40.50.2000">
    <property type="entry name" value="Glycogen Phosphorylase B"/>
    <property type="match status" value="1"/>
</dbReference>
<evidence type="ECO:0000313" key="3">
    <source>
        <dbReference type="Proteomes" id="UP001300496"/>
    </source>
</evidence>
<proteinExistence type="predicted"/>
<gene>
    <name evidence="2" type="ORF">N4R40_05500</name>
</gene>
<dbReference type="PANTHER" id="PTHR46401">
    <property type="entry name" value="GLYCOSYLTRANSFERASE WBBK-RELATED"/>
    <property type="match status" value="1"/>
</dbReference>
<dbReference type="Proteomes" id="UP001300496">
    <property type="component" value="Unassembled WGS sequence"/>
</dbReference>
<keyword evidence="1" id="KW-0808">Transferase</keyword>
<dbReference type="Gene3D" id="3.40.50.11090">
    <property type="match status" value="1"/>
</dbReference>
<dbReference type="RefSeq" id="WP_261606365.1">
    <property type="nucleotide sequence ID" value="NZ_JAODOR010000005.1"/>
</dbReference>
<protein>
    <submittedName>
        <fullName evidence="2">Glycosyltransferase family 4 protein</fullName>
    </submittedName>
</protein>
<dbReference type="CDD" id="cd03801">
    <property type="entry name" value="GT4_PimA-like"/>
    <property type="match status" value="1"/>
</dbReference>
<name>A0ABT2PB50_9MICO</name>
<dbReference type="EMBL" id="JAODOR010000005">
    <property type="protein sequence ID" value="MCT9001816.1"/>
    <property type="molecule type" value="Genomic_DNA"/>
</dbReference>
<sequence length="380" mass="41518">MTRQSKSPRPEGARRGGPQVHFFLLGVSATPIGGYKVVYEYANTLVSHGFHVTLWHSRAFYADLPGARRISARIKAAARALQARIRFGRRPISWFEIDPRVRVRVSAGYPNPRLRPGDAVVASAVETTPRVAKAAARAGARSVALIQHYETWAASESFIQRSWGMVDERIVIAPWLGDLCKLNGLGSHLIPNAIDPLAFPRGKFLREREPSVLSLISPHVYKRADVVIAALEGIHRAAPEITLRAFGQETRPEGLPEYVSYYHAPSPALLATLYGEAVVYLCGSDAEGWHLPPAEATMAGAAVVSTDIGGVRVSMEDDALYARPADSVALAQRVLDTMADLESAQERADRARARIGARTYETNARDLARALRIGDGKNEI</sequence>
<dbReference type="PANTHER" id="PTHR46401:SF2">
    <property type="entry name" value="GLYCOSYLTRANSFERASE WBBK-RELATED"/>
    <property type="match status" value="1"/>
</dbReference>